<proteinExistence type="inferred from homology"/>
<evidence type="ECO:0000313" key="3">
    <source>
        <dbReference type="EMBL" id="NOU59992.1"/>
    </source>
</evidence>
<dbReference type="Gene3D" id="1.20.1600.10">
    <property type="entry name" value="Outer membrane efflux proteins (OEP)"/>
    <property type="match status" value="1"/>
</dbReference>
<gene>
    <name evidence="3" type="ORF">ELS83_09165</name>
</gene>
<evidence type="ECO:0000256" key="1">
    <source>
        <dbReference type="ARBA" id="ARBA00007613"/>
    </source>
</evidence>
<comment type="similarity">
    <text evidence="1">Belongs to the outer membrane factor (OMF) (TC 1.B.17) family.</text>
</comment>
<dbReference type="RefSeq" id="WP_171595265.1">
    <property type="nucleotide sequence ID" value="NZ_RZNH01000012.1"/>
</dbReference>
<name>A0ABX1WVC6_9BACT</name>
<protein>
    <recommendedName>
        <fullName evidence="5">TolC family protein</fullName>
    </recommendedName>
</protein>
<feature type="signal peptide" evidence="2">
    <location>
        <begin position="1"/>
        <end position="22"/>
    </location>
</feature>
<dbReference type="EMBL" id="RZNH01000012">
    <property type="protein sequence ID" value="NOU59992.1"/>
    <property type="molecule type" value="Genomic_DNA"/>
</dbReference>
<comment type="caution">
    <text evidence="3">The sequence shown here is derived from an EMBL/GenBank/DDBJ whole genome shotgun (WGS) entry which is preliminary data.</text>
</comment>
<dbReference type="SUPFAM" id="SSF56954">
    <property type="entry name" value="Outer membrane efflux proteins (OEP)"/>
    <property type="match status" value="1"/>
</dbReference>
<dbReference type="Proteomes" id="UP000732105">
    <property type="component" value="Unassembled WGS sequence"/>
</dbReference>
<evidence type="ECO:0000313" key="4">
    <source>
        <dbReference type="Proteomes" id="UP000732105"/>
    </source>
</evidence>
<organism evidence="3 4">
    <name type="scientific">Marinifilum caeruleilacunae</name>
    <dbReference type="NCBI Taxonomy" id="2499076"/>
    <lineage>
        <taxon>Bacteria</taxon>
        <taxon>Pseudomonadati</taxon>
        <taxon>Bacteroidota</taxon>
        <taxon>Bacteroidia</taxon>
        <taxon>Marinilabiliales</taxon>
        <taxon>Marinifilaceae</taxon>
    </lineage>
</organism>
<evidence type="ECO:0000256" key="2">
    <source>
        <dbReference type="SAM" id="SignalP"/>
    </source>
</evidence>
<dbReference type="Pfam" id="PF02321">
    <property type="entry name" value="OEP"/>
    <property type="match status" value="1"/>
</dbReference>
<dbReference type="InterPro" id="IPR003423">
    <property type="entry name" value="OMP_efflux"/>
</dbReference>
<reference evidence="3 4" key="1">
    <citation type="submission" date="2018-12" db="EMBL/GenBank/DDBJ databases">
        <title>Marinifilum JC070 sp. nov., a marine bacterium isolated from Yongle Blue Hole in the South China Sea.</title>
        <authorList>
            <person name="Fu T."/>
        </authorList>
    </citation>
    <scope>NUCLEOTIDE SEQUENCE [LARGE SCALE GENOMIC DNA]</scope>
    <source>
        <strain evidence="3 4">JC070</strain>
    </source>
</reference>
<keyword evidence="4" id="KW-1185">Reference proteome</keyword>
<accession>A0ABX1WVC6</accession>
<sequence>MHFKKLLLVVSCIFFSYSYLFAQNNQVVIEKVMAGELISDLLLPLGKMQQMAIENSPLLKYHNSQVLISQLRIKAERRDWMNTLDFEASARYGLFDNLLITEDLNTESSTSTTEQTRYSVGVSLKIPLSKIIDRTNLKQAKAEFDKYRYQQLSSERELRQLVVVQYNNVLMCYKSVEVRNKAFGVLNIHLNSVEKDYVSGKIDIAEFSRVHDINMNAELELERAKIELISSIQVLNEIVGKPVTLKN</sequence>
<feature type="chain" id="PRO_5046403861" description="TolC family protein" evidence="2">
    <location>
        <begin position="23"/>
        <end position="247"/>
    </location>
</feature>
<keyword evidence="2" id="KW-0732">Signal</keyword>
<evidence type="ECO:0008006" key="5">
    <source>
        <dbReference type="Google" id="ProtNLM"/>
    </source>
</evidence>